<dbReference type="Pfam" id="PF26325">
    <property type="entry name" value="YhjD"/>
    <property type="match status" value="1"/>
</dbReference>
<name>A0A098EME6_9BACL</name>
<dbReference type="Proteomes" id="UP000043699">
    <property type="component" value="Unassembled WGS sequence"/>
</dbReference>
<dbReference type="InterPro" id="IPR058600">
    <property type="entry name" value="YhjD-like"/>
</dbReference>
<sequence length="121" mass="14647">MPLISQEEVAHFENMIYLPMVLIILERDRALIEKGSFKLKRPYLELIEGASKHAQRELTDTKIHMRKRQMKVMRGKRDDTFTEYVFYHGGFEDHRRYLNVRLRNRVEELLRVYLAMAYNET</sequence>
<dbReference type="AlphaFoldDB" id="A0A098EME6"/>
<evidence type="ECO:0000313" key="1">
    <source>
        <dbReference type="EMBL" id="CEG23469.1"/>
    </source>
</evidence>
<protein>
    <recommendedName>
        <fullName evidence="3">YhjD</fullName>
    </recommendedName>
</protein>
<dbReference type="OrthoDB" id="2988956at2"/>
<gene>
    <name evidence="1" type="ORF">BN1080_02447</name>
</gene>
<reference evidence="1 2" key="1">
    <citation type="submission" date="2014-09" db="EMBL/GenBank/DDBJ databases">
        <authorList>
            <person name="Urmite Genomes Urmite Genomes"/>
        </authorList>
    </citation>
    <scope>NUCLEOTIDE SEQUENCE [LARGE SCALE GENOMIC DNA]</scope>
    <source>
        <strain evidence="1 2">ES2</strain>
    </source>
</reference>
<dbReference type="RefSeq" id="WP_052652262.1">
    <property type="nucleotide sequence ID" value="NZ_CCXS01000001.1"/>
</dbReference>
<dbReference type="STRING" id="1499687.BN1080_02447"/>
<accession>A0A098EME6</accession>
<dbReference type="EMBL" id="CCXS01000001">
    <property type="protein sequence ID" value="CEG23469.1"/>
    <property type="molecule type" value="Genomic_DNA"/>
</dbReference>
<keyword evidence="2" id="KW-1185">Reference proteome</keyword>
<proteinExistence type="predicted"/>
<evidence type="ECO:0000313" key="2">
    <source>
        <dbReference type="Proteomes" id="UP000043699"/>
    </source>
</evidence>
<organism evidence="1 2">
    <name type="scientific">Planococcus massiliensis</name>
    <dbReference type="NCBI Taxonomy" id="1499687"/>
    <lineage>
        <taxon>Bacteria</taxon>
        <taxon>Bacillati</taxon>
        <taxon>Bacillota</taxon>
        <taxon>Bacilli</taxon>
        <taxon>Bacillales</taxon>
        <taxon>Caryophanaceae</taxon>
        <taxon>Planococcus</taxon>
    </lineage>
</organism>
<evidence type="ECO:0008006" key="3">
    <source>
        <dbReference type="Google" id="ProtNLM"/>
    </source>
</evidence>